<evidence type="ECO:0000313" key="10">
    <source>
        <dbReference type="RefSeq" id="XP_011495985.1"/>
    </source>
</evidence>
<keyword evidence="3 7" id="KW-0813">Transport</keyword>
<evidence type="ECO:0000256" key="3">
    <source>
        <dbReference type="ARBA" id="ARBA00022448"/>
    </source>
</evidence>
<keyword evidence="4 7" id="KW-0812">Transmembrane</keyword>
<dbReference type="PRINTS" id="PR00783">
    <property type="entry name" value="MINTRINSICP"/>
</dbReference>
<reference evidence="10" key="1">
    <citation type="submission" date="2025-08" db="UniProtKB">
        <authorList>
            <consortium name="RefSeq"/>
        </authorList>
    </citation>
    <scope>IDENTIFICATION</scope>
</reference>
<evidence type="ECO:0000256" key="2">
    <source>
        <dbReference type="ARBA" id="ARBA00006175"/>
    </source>
</evidence>
<dbReference type="CDD" id="cd00333">
    <property type="entry name" value="MIP"/>
    <property type="match status" value="1"/>
</dbReference>
<dbReference type="GO" id="GO:0015267">
    <property type="term" value="F:channel activity"/>
    <property type="evidence" value="ECO:0007669"/>
    <property type="project" value="InterPro"/>
</dbReference>
<comment type="subcellular location">
    <subcellularLocation>
        <location evidence="1">Membrane</location>
        <topology evidence="1">Multi-pass membrane protein</topology>
    </subcellularLocation>
</comment>
<dbReference type="InterPro" id="IPR022357">
    <property type="entry name" value="MIP_CS"/>
</dbReference>
<feature type="transmembrane region" description="Helical" evidence="8">
    <location>
        <begin position="89"/>
        <end position="109"/>
    </location>
</feature>
<feature type="transmembrane region" description="Helical" evidence="8">
    <location>
        <begin position="46"/>
        <end position="69"/>
    </location>
</feature>
<feature type="transmembrane region" description="Helical" evidence="8">
    <location>
        <begin position="20"/>
        <end position="39"/>
    </location>
</feature>
<dbReference type="InterPro" id="IPR000425">
    <property type="entry name" value="MIP"/>
</dbReference>
<name>A0AAJ6YDD1_9HYME</name>
<keyword evidence="6 8" id="KW-0472">Membrane</keyword>
<dbReference type="PANTHER" id="PTHR19139">
    <property type="entry name" value="AQUAPORIN TRANSPORTER"/>
    <property type="match status" value="1"/>
</dbReference>
<feature type="transmembrane region" description="Helical" evidence="8">
    <location>
        <begin position="212"/>
        <end position="232"/>
    </location>
</feature>
<dbReference type="Gene3D" id="1.20.1080.10">
    <property type="entry name" value="Glycerol uptake facilitator protein"/>
    <property type="match status" value="1"/>
</dbReference>
<dbReference type="InterPro" id="IPR034294">
    <property type="entry name" value="Aquaporin_transptr"/>
</dbReference>
<evidence type="ECO:0000313" key="9">
    <source>
        <dbReference type="Proteomes" id="UP000695007"/>
    </source>
</evidence>
<dbReference type="AlphaFoldDB" id="A0AAJ6YDD1"/>
<dbReference type="RefSeq" id="XP_011495985.1">
    <property type="nucleotide sequence ID" value="XM_011497683.1"/>
</dbReference>
<keyword evidence="5 8" id="KW-1133">Transmembrane helix</keyword>
<dbReference type="PROSITE" id="PS00221">
    <property type="entry name" value="MIP"/>
    <property type="match status" value="1"/>
</dbReference>
<accession>A0AAJ6YDD1</accession>
<evidence type="ECO:0000256" key="4">
    <source>
        <dbReference type="ARBA" id="ARBA00022692"/>
    </source>
</evidence>
<dbReference type="Pfam" id="PF00230">
    <property type="entry name" value="MIP"/>
    <property type="match status" value="1"/>
</dbReference>
<dbReference type="PANTHER" id="PTHR19139:SF270">
    <property type="entry name" value="ENTOMOGLYCEROPORIN 1-RELATED"/>
    <property type="match status" value="1"/>
</dbReference>
<dbReference type="GeneID" id="105360701"/>
<dbReference type="NCBIfam" id="TIGR00861">
    <property type="entry name" value="MIP"/>
    <property type="match status" value="1"/>
</dbReference>
<dbReference type="InterPro" id="IPR023271">
    <property type="entry name" value="Aquaporin-like"/>
</dbReference>
<evidence type="ECO:0000256" key="7">
    <source>
        <dbReference type="RuleBase" id="RU000477"/>
    </source>
</evidence>
<gene>
    <name evidence="10" type="primary">LOC105360701</name>
</gene>
<dbReference type="GO" id="GO:0005886">
    <property type="term" value="C:plasma membrane"/>
    <property type="evidence" value="ECO:0007669"/>
    <property type="project" value="TreeGrafter"/>
</dbReference>
<feature type="transmembrane region" description="Helical" evidence="8">
    <location>
        <begin position="141"/>
        <end position="161"/>
    </location>
</feature>
<comment type="similarity">
    <text evidence="2 7">Belongs to the MIP/aquaporin (TC 1.A.8) family.</text>
</comment>
<evidence type="ECO:0000256" key="6">
    <source>
        <dbReference type="ARBA" id="ARBA00023136"/>
    </source>
</evidence>
<evidence type="ECO:0000256" key="5">
    <source>
        <dbReference type="ARBA" id="ARBA00022989"/>
    </source>
</evidence>
<dbReference type="Proteomes" id="UP000695007">
    <property type="component" value="Unplaced"/>
</dbReference>
<keyword evidence="9" id="KW-1185">Reference proteome</keyword>
<evidence type="ECO:0000256" key="1">
    <source>
        <dbReference type="ARBA" id="ARBA00004141"/>
    </source>
</evidence>
<proteinExistence type="inferred from homology"/>
<protein>
    <submittedName>
        <fullName evidence="10">Aquaporin AQPAe.a-like</fullName>
    </submittedName>
</protein>
<dbReference type="SUPFAM" id="SSF81338">
    <property type="entry name" value="Aquaporin-like"/>
    <property type="match status" value="1"/>
</dbReference>
<evidence type="ECO:0000256" key="8">
    <source>
        <dbReference type="SAM" id="Phobius"/>
    </source>
</evidence>
<sequence>MFHGNFSTKDIFTNAVAEFLGTAMLIFLGCVGCLGSLTVQPSHLQITLNFGLTVLIIIQCFGHISNAHINPAITVGAVILGKKTVYEAFLYFIAQIFGTIVGFGLLKIITPIGFLKASVNSSLNEFCITDLHPHVSLMQGLLIEGIATAILMFIACSIWDVRNCQDTDAVSIKFGLSVTALATSFGPYTGCSMNPVRSLGPAIWNNYWRHHWIYWLGPLGGALFASLIYKTIFSINDQDNREINIAENTALNCINLQKSSQTI</sequence>
<dbReference type="KEGG" id="csol:105360701"/>
<organism evidence="9 10">
    <name type="scientific">Ceratosolen solmsi marchali</name>
    <dbReference type="NCBI Taxonomy" id="326594"/>
    <lineage>
        <taxon>Eukaryota</taxon>
        <taxon>Metazoa</taxon>
        <taxon>Ecdysozoa</taxon>
        <taxon>Arthropoda</taxon>
        <taxon>Hexapoda</taxon>
        <taxon>Insecta</taxon>
        <taxon>Pterygota</taxon>
        <taxon>Neoptera</taxon>
        <taxon>Endopterygota</taxon>
        <taxon>Hymenoptera</taxon>
        <taxon>Apocrita</taxon>
        <taxon>Proctotrupomorpha</taxon>
        <taxon>Chalcidoidea</taxon>
        <taxon>Agaonidae</taxon>
        <taxon>Agaoninae</taxon>
        <taxon>Ceratosolen</taxon>
    </lineage>
</organism>